<accession>A0A252BWE1</accession>
<comment type="caution">
    <text evidence="2">The sequence shown here is derived from an EMBL/GenBank/DDBJ whole genome shotgun (WGS) entry which is preliminary data.</text>
</comment>
<feature type="region of interest" description="Disordered" evidence="1">
    <location>
        <begin position="347"/>
        <end position="372"/>
    </location>
</feature>
<evidence type="ECO:0000256" key="1">
    <source>
        <dbReference type="SAM" id="MobiDB-lite"/>
    </source>
</evidence>
<protein>
    <recommendedName>
        <fullName evidence="4">Divergent polysaccharide deacetylase</fullName>
    </recommendedName>
</protein>
<dbReference type="Gene3D" id="3.20.20.370">
    <property type="entry name" value="Glycoside hydrolase/deacetylase"/>
    <property type="match status" value="1"/>
</dbReference>
<dbReference type="eggNOG" id="COG2861">
    <property type="taxonomic scope" value="Bacteria"/>
</dbReference>
<sequence length="372" mass="38692">MQNSTLWQQLPANGRLFIRFWGGCLAATSALALTLQIMGPPHLIAGGDDIDTVAQSGSRADGTGGHLVNIPPPQAALLEKSPGPGGFPLPIRGAHGALPRQVYAAPPVEVPPGTPMVALLVDGVGQSEDLTKDAIAALPGQVSLAVSPYVADPDAIMEAARQHQHELLLSLPMQGDADKPANGSKDSPSNSEGPKALGVLLSAKQNMDNLNWSLSHLAGYVGVTNAFDGQNGGGFPNSSGFKSILATLDQRGLLYLNATPQTHLDSSNAVGTADVSINTDEDIVNIDIQLLKLQQLARQNGRAIGVLGPLRPVALACLRAWLPHLKDVGITLVPVSQLILPPDPASLPPPASNGQMRVNLSNTAPRMMGGNH</sequence>
<dbReference type="PANTHER" id="PTHR30105">
    <property type="entry name" value="UNCHARACTERIZED YIBQ-RELATED"/>
    <property type="match status" value="1"/>
</dbReference>
<proteinExistence type="predicted"/>
<organism evidence="2 3">
    <name type="scientific">Acetobacter okinawensis</name>
    <dbReference type="NCBI Taxonomy" id="1076594"/>
    <lineage>
        <taxon>Bacteria</taxon>
        <taxon>Pseudomonadati</taxon>
        <taxon>Pseudomonadota</taxon>
        <taxon>Alphaproteobacteria</taxon>
        <taxon>Acetobacterales</taxon>
        <taxon>Acetobacteraceae</taxon>
        <taxon>Acetobacter</taxon>
    </lineage>
</organism>
<feature type="compositionally biased region" description="Polar residues" evidence="1">
    <location>
        <begin position="353"/>
        <end position="364"/>
    </location>
</feature>
<reference evidence="3" key="1">
    <citation type="submission" date="2014-06" db="EMBL/GenBank/DDBJ databases">
        <authorList>
            <person name="Winans N.J."/>
            <person name="Newell P.D."/>
            <person name="Douglas A.E."/>
        </authorList>
    </citation>
    <scope>NUCLEOTIDE SEQUENCE [LARGE SCALE GENOMIC DNA]</scope>
</reference>
<dbReference type="InterPro" id="IPR006837">
    <property type="entry name" value="Divergent_DAC"/>
</dbReference>
<dbReference type="Pfam" id="PF04748">
    <property type="entry name" value="Polysacc_deac_2"/>
    <property type="match status" value="1"/>
</dbReference>
<dbReference type="PANTHER" id="PTHR30105:SF2">
    <property type="entry name" value="DIVERGENT POLYSACCHARIDE DEACETYLASE SUPERFAMILY"/>
    <property type="match status" value="1"/>
</dbReference>
<evidence type="ECO:0000313" key="3">
    <source>
        <dbReference type="Proteomes" id="UP000194931"/>
    </source>
</evidence>
<dbReference type="SUPFAM" id="SSF88713">
    <property type="entry name" value="Glycoside hydrolase/deacetylase"/>
    <property type="match status" value="1"/>
</dbReference>
<dbReference type="GO" id="GO:0005975">
    <property type="term" value="P:carbohydrate metabolic process"/>
    <property type="evidence" value="ECO:0007669"/>
    <property type="project" value="InterPro"/>
</dbReference>
<gene>
    <name evidence="2" type="ORF">HK26_10125</name>
</gene>
<feature type="region of interest" description="Disordered" evidence="1">
    <location>
        <begin position="174"/>
        <end position="195"/>
    </location>
</feature>
<dbReference type="AlphaFoldDB" id="A0A252BWE1"/>
<dbReference type="OrthoDB" id="9784811at2"/>
<dbReference type="Proteomes" id="UP000194931">
    <property type="component" value="Unassembled WGS sequence"/>
</dbReference>
<dbReference type="RefSeq" id="WP_086638722.1">
    <property type="nucleotide sequence ID" value="NZ_JOPJ01000006.1"/>
</dbReference>
<evidence type="ECO:0000313" key="2">
    <source>
        <dbReference type="EMBL" id="OUJ13274.1"/>
    </source>
</evidence>
<dbReference type="InterPro" id="IPR011330">
    <property type="entry name" value="Glyco_hydro/deAcase_b/a-brl"/>
</dbReference>
<dbReference type="STRING" id="1236501.GCA_000613865_01736"/>
<name>A0A252BWE1_9PROT</name>
<keyword evidence="3" id="KW-1185">Reference proteome</keyword>
<dbReference type="CDD" id="cd10936">
    <property type="entry name" value="CE4_DAC2"/>
    <property type="match status" value="1"/>
</dbReference>
<evidence type="ECO:0008006" key="4">
    <source>
        <dbReference type="Google" id="ProtNLM"/>
    </source>
</evidence>
<dbReference type="EMBL" id="JOPJ01000006">
    <property type="protein sequence ID" value="OUJ13274.1"/>
    <property type="molecule type" value="Genomic_DNA"/>
</dbReference>